<dbReference type="SUPFAM" id="SSF56112">
    <property type="entry name" value="Protein kinase-like (PK-like)"/>
    <property type="match status" value="1"/>
</dbReference>
<dbReference type="Proteomes" id="UP000245956">
    <property type="component" value="Unassembled WGS sequence"/>
</dbReference>
<gene>
    <name evidence="2" type="ORF">PCL_11323</name>
</gene>
<evidence type="ECO:0000313" key="2">
    <source>
        <dbReference type="EMBL" id="PWI64269.1"/>
    </source>
</evidence>
<dbReference type="Gene3D" id="1.10.510.10">
    <property type="entry name" value="Transferase(Phosphotransferase) domain 1"/>
    <property type="match status" value="1"/>
</dbReference>
<organism evidence="2 3">
    <name type="scientific">Purpureocillium lilacinum</name>
    <name type="common">Paecilomyces lilacinus</name>
    <dbReference type="NCBI Taxonomy" id="33203"/>
    <lineage>
        <taxon>Eukaryota</taxon>
        <taxon>Fungi</taxon>
        <taxon>Dikarya</taxon>
        <taxon>Ascomycota</taxon>
        <taxon>Pezizomycotina</taxon>
        <taxon>Sordariomycetes</taxon>
        <taxon>Hypocreomycetidae</taxon>
        <taxon>Hypocreales</taxon>
        <taxon>Ophiocordycipitaceae</taxon>
        <taxon>Purpureocillium</taxon>
    </lineage>
</organism>
<dbReference type="AlphaFoldDB" id="A0A2U3DPU6"/>
<evidence type="ECO:0008006" key="4">
    <source>
        <dbReference type="Google" id="ProtNLM"/>
    </source>
</evidence>
<name>A0A2U3DPU6_PURLI</name>
<sequence length="192" mass="21586">MGNISGDRGTQIFVSPQEFKASQEYQPNAKLPATYSPSLQRPAHRKLHKNKEDEELHAGSWGRNNAAQLEASIAVHKMSPWTKYKKIITLLDLAGEVIVSRKKGTLEMVGVKSVDKDTENETLQWLRKLQHPNTVTALEAFSTESVLYVVYEEMHLPLENIVRSTAFPSSKEIATIMGQVRDTLRSLVAVRD</sequence>
<comment type="caution">
    <text evidence="2">The sequence shown here is derived from an EMBL/GenBank/DDBJ whole genome shotgun (WGS) entry which is preliminary data.</text>
</comment>
<evidence type="ECO:0000256" key="1">
    <source>
        <dbReference type="SAM" id="MobiDB-lite"/>
    </source>
</evidence>
<accession>A0A2U3DPU6</accession>
<evidence type="ECO:0000313" key="3">
    <source>
        <dbReference type="Proteomes" id="UP000245956"/>
    </source>
</evidence>
<dbReference type="InterPro" id="IPR011009">
    <property type="entry name" value="Kinase-like_dom_sf"/>
</dbReference>
<protein>
    <recommendedName>
        <fullName evidence="4">Protein kinase domain-containing protein</fullName>
    </recommendedName>
</protein>
<dbReference type="EMBL" id="LCWV01000075">
    <property type="protein sequence ID" value="PWI64269.1"/>
    <property type="molecule type" value="Genomic_DNA"/>
</dbReference>
<proteinExistence type="predicted"/>
<feature type="region of interest" description="Disordered" evidence="1">
    <location>
        <begin position="1"/>
        <end position="60"/>
    </location>
</feature>
<reference evidence="2 3" key="1">
    <citation type="journal article" date="2016" name="Front. Microbiol.">
        <title>Genome and transcriptome sequences reveal the specific parasitism of the nematophagous Purpureocillium lilacinum 36-1.</title>
        <authorList>
            <person name="Xie J."/>
            <person name="Li S."/>
            <person name="Mo C."/>
            <person name="Xiao X."/>
            <person name="Peng D."/>
            <person name="Wang G."/>
            <person name="Xiao Y."/>
        </authorList>
    </citation>
    <scope>NUCLEOTIDE SEQUENCE [LARGE SCALE GENOMIC DNA]</scope>
    <source>
        <strain evidence="2 3">36-1</strain>
    </source>
</reference>